<accession>A0ABQ5URT2</accession>
<evidence type="ECO:0000256" key="10">
    <source>
        <dbReference type="ARBA" id="ARBA00023136"/>
    </source>
</evidence>
<evidence type="ECO:0000256" key="2">
    <source>
        <dbReference type="ARBA" id="ARBA00009765"/>
    </source>
</evidence>
<dbReference type="SUPFAM" id="SSF143865">
    <property type="entry name" value="CorA soluble domain-like"/>
    <property type="match status" value="1"/>
</dbReference>
<reference evidence="12" key="1">
    <citation type="journal article" date="2014" name="Int. J. Syst. Evol. Microbiol.">
        <title>Complete genome of a new Firmicutes species belonging to the dominant human colonic microbiota ('Ruminococcus bicirculans') reveals two chromosomes and a selective capacity to utilize plant glucans.</title>
        <authorList>
            <consortium name="NISC Comparative Sequencing Program"/>
            <person name="Wegmann U."/>
            <person name="Louis P."/>
            <person name="Goesmann A."/>
            <person name="Henrissat B."/>
            <person name="Duncan S.H."/>
            <person name="Flint H.J."/>
        </authorList>
    </citation>
    <scope>NUCLEOTIDE SEQUENCE</scope>
    <source>
        <strain evidence="12">NBRC 107169</strain>
    </source>
</reference>
<dbReference type="PANTHER" id="PTHR46494">
    <property type="entry name" value="CORA FAMILY METAL ION TRANSPORTER (EUROFUNG)"/>
    <property type="match status" value="1"/>
</dbReference>
<protein>
    <submittedName>
        <fullName evidence="12">Zinc transporter ZntB</fullName>
    </submittedName>
</protein>
<keyword evidence="4" id="KW-1003">Cell membrane</keyword>
<evidence type="ECO:0000256" key="9">
    <source>
        <dbReference type="ARBA" id="ARBA00023065"/>
    </source>
</evidence>
<evidence type="ECO:0000256" key="11">
    <source>
        <dbReference type="SAM" id="Phobius"/>
    </source>
</evidence>
<proteinExistence type="inferred from homology"/>
<dbReference type="CDD" id="cd12833">
    <property type="entry name" value="ZntB-like_1"/>
    <property type="match status" value="1"/>
</dbReference>
<evidence type="ECO:0000256" key="1">
    <source>
        <dbReference type="ARBA" id="ARBA00004651"/>
    </source>
</evidence>
<keyword evidence="5" id="KW-0997">Cell inner membrane</keyword>
<evidence type="ECO:0000256" key="7">
    <source>
        <dbReference type="ARBA" id="ARBA00022833"/>
    </source>
</evidence>
<dbReference type="EMBL" id="BSNI01000002">
    <property type="protein sequence ID" value="GLQ17589.1"/>
    <property type="molecule type" value="Genomic_DNA"/>
</dbReference>
<comment type="caution">
    <text evidence="12">The sequence shown here is derived from an EMBL/GenBank/DDBJ whole genome shotgun (WGS) entry which is preliminary data.</text>
</comment>
<feature type="transmembrane region" description="Helical" evidence="11">
    <location>
        <begin position="270"/>
        <end position="291"/>
    </location>
</feature>
<comment type="subcellular location">
    <subcellularLocation>
        <location evidence="1">Cell membrane</location>
        <topology evidence="1">Multi-pass membrane protein</topology>
    </subcellularLocation>
</comment>
<dbReference type="RefSeq" id="WP_284363853.1">
    <property type="nucleotide sequence ID" value="NZ_BSNI01000002.1"/>
</dbReference>
<dbReference type="Gene3D" id="3.30.460.20">
    <property type="entry name" value="CorA soluble domain-like"/>
    <property type="match status" value="1"/>
</dbReference>
<evidence type="ECO:0000256" key="6">
    <source>
        <dbReference type="ARBA" id="ARBA00022692"/>
    </source>
</evidence>
<keyword evidence="9" id="KW-0406">Ion transport</keyword>
<keyword evidence="6 11" id="KW-0812">Transmembrane</keyword>
<evidence type="ECO:0000256" key="3">
    <source>
        <dbReference type="ARBA" id="ARBA00022448"/>
    </source>
</evidence>
<sequence>MNTKNATSEAFAFALDGRGHAQALASDANAQIENSKPAKSAFVWRHFLRNDATTRPQLQELAGDSFVVDALTASETRPRCTVHGEGALLILRGVNIEHGAEPEDMVSIRLWITANQVLSVGQRPLRALNDLMAAMLRDQAPKSPGDLVAKLALRLVDEVEPLVADINAQVDDLEEKVLDASAETSRGSLADIRRISIVLRRYMLPQRDALTTLLIEDLAWLKERDRSRLREASERVTRLGEDLDAIRDRAQVVHDQLMDKRAETMNKQMFLLSIVAALFLPLGLLTGLLGINVGGMPGVDSPYAFTIVCISLVAIGGFQFWLFKKMGLM</sequence>
<dbReference type="InterPro" id="IPR045863">
    <property type="entry name" value="CorA_TM1_TM2"/>
</dbReference>
<keyword evidence="7" id="KW-0862">Zinc</keyword>
<dbReference type="SUPFAM" id="SSF144083">
    <property type="entry name" value="Magnesium transport protein CorA, transmembrane region"/>
    <property type="match status" value="1"/>
</dbReference>
<evidence type="ECO:0000256" key="8">
    <source>
        <dbReference type="ARBA" id="ARBA00022989"/>
    </source>
</evidence>
<dbReference type="PANTHER" id="PTHR46494:SF3">
    <property type="entry name" value="ZINC TRANSPORT PROTEIN ZNTB"/>
    <property type="match status" value="1"/>
</dbReference>
<feature type="transmembrane region" description="Helical" evidence="11">
    <location>
        <begin position="303"/>
        <end position="323"/>
    </location>
</feature>
<keyword evidence="8 11" id="KW-1133">Transmembrane helix</keyword>
<dbReference type="Pfam" id="PF01544">
    <property type="entry name" value="CorA"/>
    <property type="match status" value="1"/>
</dbReference>
<evidence type="ECO:0000256" key="4">
    <source>
        <dbReference type="ARBA" id="ARBA00022475"/>
    </source>
</evidence>
<keyword evidence="10 11" id="KW-0472">Membrane</keyword>
<comment type="similarity">
    <text evidence="2">Belongs to the CorA metal ion transporter (MIT) (TC 1.A.35) family.</text>
</comment>
<dbReference type="InterPro" id="IPR002523">
    <property type="entry name" value="MgTranspt_CorA/ZnTranspt_ZntB"/>
</dbReference>
<keyword evidence="13" id="KW-1185">Reference proteome</keyword>
<dbReference type="InterPro" id="IPR045861">
    <property type="entry name" value="CorA_cytoplasmic_dom"/>
</dbReference>
<name>A0ABQ5URT2_9HYPH</name>
<gene>
    <name evidence="12" type="ORF">GCM10007879_18380</name>
</gene>
<organism evidence="12 13">
    <name type="scientific">Maritalea porphyrae</name>
    <dbReference type="NCBI Taxonomy" id="880732"/>
    <lineage>
        <taxon>Bacteria</taxon>
        <taxon>Pseudomonadati</taxon>
        <taxon>Pseudomonadota</taxon>
        <taxon>Alphaproteobacteria</taxon>
        <taxon>Hyphomicrobiales</taxon>
        <taxon>Devosiaceae</taxon>
        <taxon>Maritalea</taxon>
    </lineage>
</organism>
<dbReference type="Gene3D" id="1.20.58.340">
    <property type="entry name" value="Magnesium transport protein CorA, transmembrane region"/>
    <property type="match status" value="2"/>
</dbReference>
<keyword evidence="3" id="KW-0813">Transport</keyword>
<reference evidence="12" key="2">
    <citation type="submission" date="2023-01" db="EMBL/GenBank/DDBJ databases">
        <title>Draft genome sequence of Maritalea porphyrae strain NBRC 107169.</title>
        <authorList>
            <person name="Sun Q."/>
            <person name="Mori K."/>
        </authorList>
    </citation>
    <scope>NUCLEOTIDE SEQUENCE</scope>
    <source>
        <strain evidence="12">NBRC 107169</strain>
    </source>
</reference>
<evidence type="ECO:0000256" key="5">
    <source>
        <dbReference type="ARBA" id="ARBA00022519"/>
    </source>
</evidence>
<evidence type="ECO:0000313" key="12">
    <source>
        <dbReference type="EMBL" id="GLQ17589.1"/>
    </source>
</evidence>
<dbReference type="Proteomes" id="UP001161405">
    <property type="component" value="Unassembled WGS sequence"/>
</dbReference>
<evidence type="ECO:0000313" key="13">
    <source>
        <dbReference type="Proteomes" id="UP001161405"/>
    </source>
</evidence>